<reference evidence="2 3" key="1">
    <citation type="journal article" date="2016" name="Sci. Rep.">
        <title>Insights into Adaptations to a Near-Obligate Nematode Endoparasitic Lifestyle from the Finished Genome of Drechmeria coniospora.</title>
        <authorList>
            <person name="Zhang L."/>
            <person name="Zhou Z."/>
            <person name="Guo Q."/>
            <person name="Fokkens L."/>
            <person name="Miskei M."/>
            <person name="Pocsi I."/>
            <person name="Zhang W."/>
            <person name="Chen M."/>
            <person name="Wang L."/>
            <person name="Sun Y."/>
            <person name="Donzelli B.G."/>
            <person name="Gibson D.M."/>
            <person name="Nelson D.R."/>
            <person name="Luo J.G."/>
            <person name="Rep M."/>
            <person name="Liu H."/>
            <person name="Yang S."/>
            <person name="Wang J."/>
            <person name="Krasnoff S.B."/>
            <person name="Xu Y."/>
            <person name="Molnar I."/>
            <person name="Lin M."/>
        </authorList>
    </citation>
    <scope>NUCLEOTIDE SEQUENCE [LARGE SCALE GENOMIC DNA]</scope>
    <source>
        <strain evidence="2 3">ARSEF 6962</strain>
    </source>
</reference>
<dbReference type="Pfam" id="PF01636">
    <property type="entry name" value="APH"/>
    <property type="match status" value="1"/>
</dbReference>
<evidence type="ECO:0000313" key="2">
    <source>
        <dbReference type="EMBL" id="KYK60863.1"/>
    </source>
</evidence>
<dbReference type="RefSeq" id="XP_040660215.1">
    <property type="nucleotide sequence ID" value="XM_040799332.1"/>
</dbReference>
<dbReference type="InterPro" id="IPR002575">
    <property type="entry name" value="Aminoglycoside_PTrfase"/>
</dbReference>
<dbReference type="InterPro" id="IPR051678">
    <property type="entry name" value="AGP_Transferase"/>
</dbReference>
<dbReference type="PANTHER" id="PTHR21310">
    <property type="entry name" value="AMINOGLYCOSIDE PHOSPHOTRANSFERASE-RELATED-RELATED"/>
    <property type="match status" value="1"/>
</dbReference>
<feature type="domain" description="Aminoglycoside phosphotransferase" evidence="1">
    <location>
        <begin position="247"/>
        <end position="424"/>
    </location>
</feature>
<evidence type="ECO:0000259" key="1">
    <source>
        <dbReference type="Pfam" id="PF01636"/>
    </source>
</evidence>
<protein>
    <recommendedName>
        <fullName evidence="1">Aminoglycoside phosphotransferase domain-containing protein</fullName>
    </recommendedName>
</protein>
<dbReference type="GeneID" id="63714644"/>
<organism evidence="2 3">
    <name type="scientific">Drechmeria coniospora</name>
    <name type="common">Nematophagous fungus</name>
    <name type="synonym">Meria coniospora</name>
    <dbReference type="NCBI Taxonomy" id="98403"/>
    <lineage>
        <taxon>Eukaryota</taxon>
        <taxon>Fungi</taxon>
        <taxon>Dikarya</taxon>
        <taxon>Ascomycota</taxon>
        <taxon>Pezizomycotina</taxon>
        <taxon>Sordariomycetes</taxon>
        <taxon>Hypocreomycetidae</taxon>
        <taxon>Hypocreales</taxon>
        <taxon>Ophiocordycipitaceae</taxon>
        <taxon>Drechmeria</taxon>
    </lineage>
</organism>
<sequence>MQLALVLSSTALQDPKLHSRGWGQHVTAAVRRAYCVEHPVNRRDEGRLLNQHQMPSPCTSLPLLTGRITLSEALEEEDNILGKLTYPEKRLNFCSHLHVHAKEIETIVSHHLHVPGETCRVPWVDEWIHGSFNVCIPVYVNGEKSVIIRFPLPYKVGEATSPGNVEEKLRCEVATYAWVQSHCPSIPTAKLWGFGFPNGPIFTSLDRAPFLSRLTWYIRRSIRWMLGKPPPSGYVMHTHKLQFVPGYMLLDFVHGRMLSETWDTLREDDERRRTLYRHISQTMLSLARFHFPRIGSLTMDNHGVVGLRHRPLTLHLHQLENEGVPTDIPRDSTYTTSDGYARDLLACHDNRVRHQPNTILDYADGQSQLSALTMMRALLPHFTNRARRHGPFPLMLTDLHPSNIFVDEDWRVTCFIDLEWACSRPAEMLHPPHWLTGRAIDQLSAAHLDAYSERHDEFMAVFEKEERARGHGDAALAEIMRTGWKTGTFWYFSALDSVNGLYNLFLQHIQPIYGEAAMKDWKDFERVVAPYWTADSLEFIDQKVRERELYLEQVKEAFRRSGEGEST</sequence>
<dbReference type="STRING" id="98403.A0A151GUY3"/>
<gene>
    <name evidence="2" type="ORF">DCS_02001</name>
</gene>
<dbReference type="InterPro" id="IPR011009">
    <property type="entry name" value="Kinase-like_dom_sf"/>
</dbReference>
<dbReference type="SUPFAM" id="SSF56112">
    <property type="entry name" value="Protein kinase-like (PK-like)"/>
    <property type="match status" value="1"/>
</dbReference>
<dbReference type="Proteomes" id="UP000076580">
    <property type="component" value="Chromosome 01"/>
</dbReference>
<keyword evidence="3" id="KW-1185">Reference proteome</keyword>
<dbReference type="InParanoid" id="A0A151GUY3"/>
<dbReference type="EMBL" id="LAYC01000001">
    <property type="protein sequence ID" value="KYK60863.1"/>
    <property type="molecule type" value="Genomic_DNA"/>
</dbReference>
<proteinExistence type="predicted"/>
<comment type="caution">
    <text evidence="2">The sequence shown here is derived from an EMBL/GenBank/DDBJ whole genome shotgun (WGS) entry which is preliminary data.</text>
</comment>
<dbReference type="AlphaFoldDB" id="A0A151GUY3"/>
<dbReference type="PANTHER" id="PTHR21310:SF37">
    <property type="entry name" value="AMINOGLYCOSIDE PHOSPHOTRANSFERASE DOMAIN-CONTAINING PROTEIN"/>
    <property type="match status" value="1"/>
</dbReference>
<accession>A0A151GUY3</accession>
<evidence type="ECO:0000313" key="3">
    <source>
        <dbReference type="Proteomes" id="UP000076580"/>
    </source>
</evidence>
<name>A0A151GUY3_DRECN</name>